<dbReference type="Gene3D" id="1.10.357.10">
    <property type="entry name" value="Tetracycline Repressor, domain 2"/>
    <property type="match status" value="1"/>
</dbReference>
<dbReference type="STRING" id="36849.OXPF_13760"/>
<name>A0A0P8YCK8_9CLOT</name>
<organism evidence="4 5">
    <name type="scientific">Oxobacter pfennigii</name>
    <dbReference type="NCBI Taxonomy" id="36849"/>
    <lineage>
        <taxon>Bacteria</taxon>
        <taxon>Bacillati</taxon>
        <taxon>Bacillota</taxon>
        <taxon>Clostridia</taxon>
        <taxon>Eubacteriales</taxon>
        <taxon>Clostridiaceae</taxon>
        <taxon>Oxobacter</taxon>
    </lineage>
</organism>
<evidence type="ECO:0000313" key="4">
    <source>
        <dbReference type="EMBL" id="KPU44898.1"/>
    </source>
</evidence>
<dbReference type="PRINTS" id="PR00455">
    <property type="entry name" value="HTHTETR"/>
</dbReference>
<keyword evidence="1 2" id="KW-0238">DNA-binding</keyword>
<sequence length="227" mass="27062">MEPKNVQISIKEKIISKASELFRRDGYTNMRITKVAASLGISPGNMTYYFPTKDSLVEYFYLTYIKNIQAWVELSNLSIEHFFSRRLYNLCIQDINIMNDDAARRFYYELLGQPVLWNMMRQFSHESFRLLYDYESIRINPEQHKYYTESNVGMFQALDKMFIEEGDFSMASIYSHVTLKQHMRTRLWDVYRVMPETPATREGVVESIIFHVDELKKYDFSNIKLLP</sequence>
<dbReference type="InterPro" id="IPR009057">
    <property type="entry name" value="Homeodomain-like_sf"/>
</dbReference>
<dbReference type="InterPro" id="IPR001647">
    <property type="entry name" value="HTH_TetR"/>
</dbReference>
<dbReference type="OrthoDB" id="494991at2"/>
<feature type="domain" description="HTH tetR-type" evidence="3">
    <location>
        <begin position="8"/>
        <end position="68"/>
    </location>
</feature>
<dbReference type="EMBL" id="LKET01000028">
    <property type="protein sequence ID" value="KPU44898.1"/>
    <property type="molecule type" value="Genomic_DNA"/>
</dbReference>
<accession>A0A0P8YCK8</accession>
<feature type="DNA-binding region" description="H-T-H motif" evidence="2">
    <location>
        <begin position="31"/>
        <end position="50"/>
    </location>
</feature>
<protein>
    <submittedName>
        <fullName evidence="4">Bacterial regulatory protein, tetR family</fullName>
    </submittedName>
</protein>
<dbReference type="PROSITE" id="PS50977">
    <property type="entry name" value="HTH_TETR_2"/>
    <property type="match status" value="1"/>
</dbReference>
<gene>
    <name evidence="4" type="ORF">OXPF_13760</name>
</gene>
<comment type="caution">
    <text evidence="4">The sequence shown here is derived from an EMBL/GenBank/DDBJ whole genome shotgun (WGS) entry which is preliminary data.</text>
</comment>
<dbReference type="AlphaFoldDB" id="A0A0P8YCK8"/>
<dbReference type="GO" id="GO:0003677">
    <property type="term" value="F:DNA binding"/>
    <property type="evidence" value="ECO:0007669"/>
    <property type="project" value="UniProtKB-UniRule"/>
</dbReference>
<dbReference type="RefSeq" id="WP_054874452.1">
    <property type="nucleotide sequence ID" value="NZ_LKET01000028.1"/>
</dbReference>
<dbReference type="Proteomes" id="UP000050326">
    <property type="component" value="Unassembled WGS sequence"/>
</dbReference>
<dbReference type="SUPFAM" id="SSF46689">
    <property type="entry name" value="Homeodomain-like"/>
    <property type="match status" value="1"/>
</dbReference>
<evidence type="ECO:0000259" key="3">
    <source>
        <dbReference type="PROSITE" id="PS50977"/>
    </source>
</evidence>
<evidence type="ECO:0000256" key="1">
    <source>
        <dbReference type="ARBA" id="ARBA00023125"/>
    </source>
</evidence>
<keyword evidence="5" id="KW-1185">Reference proteome</keyword>
<dbReference type="Pfam" id="PF00440">
    <property type="entry name" value="TetR_N"/>
    <property type="match status" value="1"/>
</dbReference>
<reference evidence="4 5" key="1">
    <citation type="submission" date="2015-09" db="EMBL/GenBank/DDBJ databases">
        <title>Genome sequence of Oxobacter pfennigii DSM 3222.</title>
        <authorList>
            <person name="Poehlein A."/>
            <person name="Bengelsdorf F.R."/>
            <person name="Schiel-Bengelsdorf B."/>
            <person name="Duerre P."/>
            <person name="Daniel R."/>
        </authorList>
    </citation>
    <scope>NUCLEOTIDE SEQUENCE [LARGE SCALE GENOMIC DNA]</scope>
    <source>
        <strain evidence="4 5">DSM 3222</strain>
    </source>
</reference>
<proteinExistence type="predicted"/>
<evidence type="ECO:0000313" key="5">
    <source>
        <dbReference type="Proteomes" id="UP000050326"/>
    </source>
</evidence>
<evidence type="ECO:0000256" key="2">
    <source>
        <dbReference type="PROSITE-ProRule" id="PRU00335"/>
    </source>
</evidence>